<accession>A0A3G1B3W3</accession>
<dbReference type="GeneID" id="24874546"/>
<protein>
    <submittedName>
        <fullName evidence="1">Uncharacterized protein</fullName>
    </submittedName>
</protein>
<evidence type="ECO:0000313" key="2">
    <source>
        <dbReference type="Proteomes" id="UP000266745"/>
    </source>
</evidence>
<dbReference type="STRING" id="1603555.SU86_008225"/>
<dbReference type="Proteomes" id="UP000266745">
    <property type="component" value="Chromosome"/>
</dbReference>
<keyword evidence="2" id="KW-1185">Reference proteome</keyword>
<reference evidence="1 2" key="1">
    <citation type="journal article" date="2016" name="Sci. Rep.">
        <title>A novel ammonia-oxidizing archaeon from wastewater treatment plant: Its enrichment, physiological and genomic characteristics.</title>
        <authorList>
            <person name="Li Y."/>
            <person name="Ding K."/>
            <person name="Wen X."/>
            <person name="Zhang B."/>
            <person name="Shen B."/>
            <person name="Yang Y."/>
        </authorList>
    </citation>
    <scope>NUCLEOTIDE SEQUENCE [LARGE SCALE GENOMIC DNA]</scope>
    <source>
        <strain evidence="1 2">SAT1</strain>
    </source>
</reference>
<proteinExistence type="predicted"/>
<evidence type="ECO:0000313" key="1">
    <source>
        <dbReference type="EMBL" id="AJZ76343.1"/>
    </source>
</evidence>
<dbReference type="RefSeq" id="WP_048187047.1">
    <property type="nucleotide sequence ID" value="NZ_CP011097.1"/>
</dbReference>
<name>A0A3G1B3W3_9ARCH</name>
<dbReference type="AlphaFoldDB" id="A0A3G1B3W3"/>
<dbReference type="KEGG" id="tah:SU86_008225"/>
<dbReference type="EMBL" id="CP011097">
    <property type="protein sequence ID" value="AJZ76343.1"/>
    <property type="molecule type" value="Genomic_DNA"/>
</dbReference>
<organism evidence="1 2">
    <name type="scientific">Candidatus Nitrosotenuis cloacae</name>
    <dbReference type="NCBI Taxonomy" id="1603555"/>
    <lineage>
        <taxon>Archaea</taxon>
        <taxon>Nitrososphaerota</taxon>
        <taxon>Candidatus Nitrosotenuis</taxon>
    </lineage>
</organism>
<dbReference type="OrthoDB" id="9322at2157"/>
<gene>
    <name evidence="1" type="ORF">SU86_008225</name>
</gene>
<sequence length="83" mass="9487">MDDEARNFQIMQVSELLIQDKISLNEQDPAKLQKYYDYAQKEFSLSGDDSVDLVNETFLYLTIKNAKDIDPLQDGDKFGAGFS</sequence>